<proteinExistence type="predicted"/>
<evidence type="ECO:0000313" key="2">
    <source>
        <dbReference type="Proteomes" id="UP001300012"/>
    </source>
</evidence>
<accession>A0ABT1YSM2</accession>
<comment type="caution">
    <text evidence="1">The sequence shown here is derived from an EMBL/GenBank/DDBJ whole genome shotgun (WGS) entry which is preliminary data.</text>
</comment>
<gene>
    <name evidence="1" type="ORF">NV381_33855</name>
</gene>
<dbReference type="RefSeq" id="WP_258217712.1">
    <property type="nucleotide sequence ID" value="NZ_JANQBD010000037.1"/>
</dbReference>
<protein>
    <submittedName>
        <fullName evidence="1">Uncharacterized protein</fullName>
    </submittedName>
</protein>
<sequence>MNNFKQKEYTSRSGKQYTFQFPGVRAAAQISDRVKNKFGVPLEEKLAEEMMKNVIVDPKISWDYFGSDKKEFNDVIAASFRFLEGEDEESANADNQE</sequence>
<dbReference type="Proteomes" id="UP001300012">
    <property type="component" value="Unassembled WGS sequence"/>
</dbReference>
<reference evidence="1 2" key="1">
    <citation type="submission" date="2022-08" db="EMBL/GenBank/DDBJ databases">
        <title>Paenibacillus endoradicis sp. nov., Paenibacillus radicibacter sp. nov and Paenibacillus pararadicis sp. nov., three cold-adapted plant growth-promoting bacteria isolated from root of Larix gmelinii in Great Khingan.</title>
        <authorList>
            <person name="Xue H."/>
        </authorList>
    </citation>
    <scope>NUCLEOTIDE SEQUENCE [LARGE SCALE GENOMIC DNA]</scope>
    <source>
        <strain evidence="1 2">N5-1-1-5</strain>
    </source>
</reference>
<dbReference type="EMBL" id="JANQBD010000037">
    <property type="protein sequence ID" value="MCR8636183.1"/>
    <property type="molecule type" value="Genomic_DNA"/>
</dbReference>
<name>A0ABT1YSM2_9BACL</name>
<evidence type="ECO:0000313" key="1">
    <source>
        <dbReference type="EMBL" id="MCR8636183.1"/>
    </source>
</evidence>
<organism evidence="1 2">
    <name type="scientific">Paenibacillus radicis</name>
    <name type="common">ex Xue et al. 2023</name>
    <dbReference type="NCBI Taxonomy" id="2972489"/>
    <lineage>
        <taxon>Bacteria</taxon>
        <taxon>Bacillati</taxon>
        <taxon>Bacillota</taxon>
        <taxon>Bacilli</taxon>
        <taxon>Bacillales</taxon>
        <taxon>Paenibacillaceae</taxon>
        <taxon>Paenibacillus</taxon>
    </lineage>
</organism>
<keyword evidence="2" id="KW-1185">Reference proteome</keyword>